<dbReference type="Gene3D" id="1.10.510.10">
    <property type="entry name" value="Transferase(Phosphotransferase) domain 1"/>
    <property type="match status" value="1"/>
</dbReference>
<keyword evidence="3 9" id="KW-0418">Kinase</keyword>
<evidence type="ECO:0000256" key="2">
    <source>
        <dbReference type="ARBA" id="ARBA00022741"/>
    </source>
</evidence>
<dbReference type="AlphaFoldDB" id="A0A517XTQ3"/>
<sequence length="412" mass="43311">MAETDPADFFLAATRSGLISADDLAAVPRVDSRAAADHLVAAEKLTHFQAEKLLRGRWQGFFIGPYVILAPVGRGGMGAVYLARRRDRTGGLLALKVLSPKRAKAEARTLARFLREMQLGRHLEHPNVTRTLDAGEADGTYFIAMEYVPGLSLRQLVEGGGPLSVPDAARVFADVAAGLAHAHARGLVHRDLKPANIMVTPEGRAKLLDLGLAIMAGERQLDDSKILGTKGYVLGTMDYIAPEQTTDPTAVGPAADLYALGCSLYFALAGLPPFPGGTSKQKIQRQRAEEPPPLAQFNPAVPAPLVALVRSLMAKNPADRPSSADAVQAVLKPWAGDALSRPSGDPAVNSTRETVAALDAPGSDPELWDAEPIPGVAVGAPDLKPWVLVAAGCGVLAALVGLVVLVGLVSRL</sequence>
<dbReference type="GO" id="GO:0005524">
    <property type="term" value="F:ATP binding"/>
    <property type="evidence" value="ECO:0007669"/>
    <property type="project" value="UniProtKB-UniRule"/>
</dbReference>
<keyword evidence="7" id="KW-0472">Membrane</keyword>
<evidence type="ECO:0000256" key="1">
    <source>
        <dbReference type="ARBA" id="ARBA00022679"/>
    </source>
</evidence>
<dbReference type="PROSITE" id="PS00107">
    <property type="entry name" value="PROTEIN_KINASE_ATP"/>
    <property type="match status" value="1"/>
</dbReference>
<dbReference type="KEGG" id="uli:ETAA1_28630"/>
<reference evidence="9 10" key="1">
    <citation type="submission" date="2019-02" db="EMBL/GenBank/DDBJ databases">
        <title>Deep-cultivation of Planctomycetes and their phenomic and genomic characterization uncovers novel biology.</title>
        <authorList>
            <person name="Wiegand S."/>
            <person name="Jogler M."/>
            <person name="Boedeker C."/>
            <person name="Pinto D."/>
            <person name="Vollmers J."/>
            <person name="Rivas-Marin E."/>
            <person name="Kohn T."/>
            <person name="Peeters S.H."/>
            <person name="Heuer A."/>
            <person name="Rast P."/>
            <person name="Oberbeckmann S."/>
            <person name="Bunk B."/>
            <person name="Jeske O."/>
            <person name="Meyerdierks A."/>
            <person name="Storesund J.E."/>
            <person name="Kallscheuer N."/>
            <person name="Luecker S."/>
            <person name="Lage O.M."/>
            <person name="Pohl T."/>
            <person name="Merkel B.J."/>
            <person name="Hornburger P."/>
            <person name="Mueller R.-W."/>
            <person name="Bruemmer F."/>
            <person name="Labrenz M."/>
            <person name="Spormann A.M."/>
            <person name="Op den Camp H."/>
            <person name="Overmann J."/>
            <person name="Amann R."/>
            <person name="Jetten M.S.M."/>
            <person name="Mascher T."/>
            <person name="Medema M.H."/>
            <person name="Devos D.P."/>
            <person name="Kaster A.-K."/>
            <person name="Ovreas L."/>
            <person name="Rohde M."/>
            <person name="Galperin M.Y."/>
            <person name="Jogler C."/>
        </authorList>
    </citation>
    <scope>NUCLEOTIDE SEQUENCE [LARGE SCALE GENOMIC DNA]</scope>
    <source>
        <strain evidence="9 10">ETA_A1</strain>
    </source>
</reference>
<evidence type="ECO:0000256" key="3">
    <source>
        <dbReference type="ARBA" id="ARBA00022777"/>
    </source>
</evidence>
<keyword evidence="2 5" id="KW-0547">Nucleotide-binding</keyword>
<dbReference type="Proteomes" id="UP000319576">
    <property type="component" value="Chromosome"/>
</dbReference>
<feature type="domain" description="Protein kinase" evidence="8">
    <location>
        <begin position="66"/>
        <end position="335"/>
    </location>
</feature>
<dbReference type="Gene3D" id="3.30.200.20">
    <property type="entry name" value="Phosphorylase Kinase, domain 1"/>
    <property type="match status" value="1"/>
</dbReference>
<keyword evidence="4 5" id="KW-0067">ATP-binding</keyword>
<dbReference type="CDD" id="cd14014">
    <property type="entry name" value="STKc_PknB_like"/>
    <property type="match status" value="1"/>
</dbReference>
<keyword evidence="1 9" id="KW-0808">Transferase</keyword>
<evidence type="ECO:0000256" key="5">
    <source>
        <dbReference type="PROSITE-ProRule" id="PRU10141"/>
    </source>
</evidence>
<dbReference type="GO" id="GO:0004674">
    <property type="term" value="F:protein serine/threonine kinase activity"/>
    <property type="evidence" value="ECO:0007669"/>
    <property type="project" value="UniProtKB-EC"/>
</dbReference>
<organism evidence="9 10">
    <name type="scientific">Urbifossiella limnaea</name>
    <dbReference type="NCBI Taxonomy" id="2528023"/>
    <lineage>
        <taxon>Bacteria</taxon>
        <taxon>Pseudomonadati</taxon>
        <taxon>Planctomycetota</taxon>
        <taxon>Planctomycetia</taxon>
        <taxon>Gemmatales</taxon>
        <taxon>Gemmataceae</taxon>
        <taxon>Urbifossiella</taxon>
    </lineage>
</organism>
<dbReference type="PROSITE" id="PS00108">
    <property type="entry name" value="PROTEIN_KINASE_ST"/>
    <property type="match status" value="1"/>
</dbReference>
<accession>A0A517XTQ3</accession>
<keyword evidence="7" id="KW-0812">Transmembrane</keyword>
<dbReference type="InterPro" id="IPR011009">
    <property type="entry name" value="Kinase-like_dom_sf"/>
</dbReference>
<dbReference type="PANTHER" id="PTHR43289:SF6">
    <property type="entry name" value="SERINE_THREONINE-PROTEIN KINASE NEKL-3"/>
    <property type="match status" value="1"/>
</dbReference>
<protein>
    <submittedName>
        <fullName evidence="9">Serine/threonine-protein kinase StkP</fullName>
        <ecNumber evidence="9">2.7.11.1</ecNumber>
    </submittedName>
</protein>
<gene>
    <name evidence="9" type="primary">stkP_3</name>
    <name evidence="9" type="ORF">ETAA1_28630</name>
</gene>
<evidence type="ECO:0000259" key="8">
    <source>
        <dbReference type="PROSITE" id="PS50011"/>
    </source>
</evidence>
<dbReference type="SUPFAM" id="SSF56112">
    <property type="entry name" value="Protein kinase-like (PK-like)"/>
    <property type="match status" value="1"/>
</dbReference>
<dbReference type="SMART" id="SM00220">
    <property type="entry name" value="S_TKc"/>
    <property type="match status" value="1"/>
</dbReference>
<dbReference type="InterPro" id="IPR000719">
    <property type="entry name" value="Prot_kinase_dom"/>
</dbReference>
<feature type="region of interest" description="Disordered" evidence="6">
    <location>
        <begin position="277"/>
        <end position="298"/>
    </location>
</feature>
<proteinExistence type="predicted"/>
<name>A0A517XTQ3_9BACT</name>
<dbReference type="EC" id="2.7.11.1" evidence="9"/>
<dbReference type="RefSeq" id="WP_202920881.1">
    <property type="nucleotide sequence ID" value="NZ_CP036273.1"/>
</dbReference>
<feature type="transmembrane region" description="Helical" evidence="7">
    <location>
        <begin position="386"/>
        <end position="409"/>
    </location>
</feature>
<evidence type="ECO:0000256" key="7">
    <source>
        <dbReference type="SAM" id="Phobius"/>
    </source>
</evidence>
<dbReference type="PROSITE" id="PS50011">
    <property type="entry name" value="PROTEIN_KINASE_DOM"/>
    <property type="match status" value="1"/>
</dbReference>
<evidence type="ECO:0000313" key="10">
    <source>
        <dbReference type="Proteomes" id="UP000319576"/>
    </source>
</evidence>
<feature type="binding site" evidence="5">
    <location>
        <position position="96"/>
    </location>
    <ligand>
        <name>ATP</name>
        <dbReference type="ChEBI" id="CHEBI:30616"/>
    </ligand>
</feature>
<evidence type="ECO:0000256" key="4">
    <source>
        <dbReference type="ARBA" id="ARBA00022840"/>
    </source>
</evidence>
<dbReference type="EMBL" id="CP036273">
    <property type="protein sequence ID" value="QDU20900.1"/>
    <property type="molecule type" value="Genomic_DNA"/>
</dbReference>
<evidence type="ECO:0000313" key="9">
    <source>
        <dbReference type="EMBL" id="QDU20900.1"/>
    </source>
</evidence>
<dbReference type="PANTHER" id="PTHR43289">
    <property type="entry name" value="MITOGEN-ACTIVATED PROTEIN KINASE KINASE KINASE 20-RELATED"/>
    <property type="match status" value="1"/>
</dbReference>
<dbReference type="Pfam" id="PF00069">
    <property type="entry name" value="Pkinase"/>
    <property type="match status" value="1"/>
</dbReference>
<dbReference type="InterPro" id="IPR017441">
    <property type="entry name" value="Protein_kinase_ATP_BS"/>
</dbReference>
<keyword evidence="7" id="KW-1133">Transmembrane helix</keyword>
<dbReference type="InterPro" id="IPR008271">
    <property type="entry name" value="Ser/Thr_kinase_AS"/>
</dbReference>
<keyword evidence="10" id="KW-1185">Reference proteome</keyword>
<evidence type="ECO:0000256" key="6">
    <source>
        <dbReference type="SAM" id="MobiDB-lite"/>
    </source>
</evidence>